<gene>
    <name evidence="6 8" type="primary">rsmG</name>
    <name evidence="8" type="ORF">EQG49_07955</name>
</gene>
<dbReference type="PANTHER" id="PTHR31760:SF0">
    <property type="entry name" value="S-ADENOSYL-L-METHIONINE-DEPENDENT METHYLTRANSFERASES SUPERFAMILY PROTEIN"/>
    <property type="match status" value="1"/>
</dbReference>
<dbReference type="EMBL" id="CP037940">
    <property type="protein sequence ID" value="QBO36402.1"/>
    <property type="molecule type" value="Genomic_DNA"/>
</dbReference>
<dbReference type="InterPro" id="IPR003682">
    <property type="entry name" value="rRNA_ssu_MeTfrase_G"/>
</dbReference>
<evidence type="ECO:0000256" key="2">
    <source>
        <dbReference type="ARBA" id="ARBA00022552"/>
    </source>
</evidence>
<evidence type="ECO:0000256" key="6">
    <source>
        <dbReference type="HAMAP-Rule" id="MF_00074"/>
    </source>
</evidence>
<evidence type="ECO:0000256" key="7">
    <source>
        <dbReference type="SAM" id="MobiDB-lite"/>
    </source>
</evidence>
<dbReference type="KEGG" id="wei:EQG49_07955"/>
<dbReference type="SUPFAM" id="SSF53335">
    <property type="entry name" value="S-adenosyl-L-methionine-dependent methyltransferases"/>
    <property type="match status" value="1"/>
</dbReference>
<dbReference type="NCBIfam" id="TIGR00138">
    <property type="entry name" value="rsmG_gidB"/>
    <property type="match status" value="1"/>
</dbReference>
<dbReference type="PANTHER" id="PTHR31760">
    <property type="entry name" value="S-ADENOSYL-L-METHIONINE-DEPENDENT METHYLTRANSFERASES SUPERFAMILY PROTEIN"/>
    <property type="match status" value="1"/>
</dbReference>
<feature type="binding site" evidence="6">
    <location>
        <position position="84"/>
    </location>
    <ligand>
        <name>S-adenosyl-L-methionine</name>
        <dbReference type="ChEBI" id="CHEBI:59789"/>
    </ligand>
</feature>
<reference evidence="9" key="1">
    <citation type="submission" date="2019-03" db="EMBL/GenBank/DDBJ databases">
        <title>Weissella sp. 26KH-42 Genome sequencing.</title>
        <authorList>
            <person name="Heo J."/>
            <person name="Kim S.-J."/>
            <person name="Kim J.-S."/>
            <person name="Hong S.-B."/>
            <person name="Kwon S.-W."/>
        </authorList>
    </citation>
    <scope>NUCLEOTIDE SEQUENCE [LARGE SCALE GENOMIC DNA]</scope>
    <source>
        <strain evidence="9">26KH-42</strain>
    </source>
</reference>
<evidence type="ECO:0000313" key="8">
    <source>
        <dbReference type="EMBL" id="QBO36402.1"/>
    </source>
</evidence>
<dbReference type="EC" id="2.1.1.-" evidence="6"/>
<keyword evidence="2 6" id="KW-0698">rRNA processing</keyword>
<dbReference type="Gene3D" id="3.40.50.150">
    <property type="entry name" value="Vaccinia Virus protein VP39"/>
    <property type="match status" value="1"/>
</dbReference>
<dbReference type="Pfam" id="PF02527">
    <property type="entry name" value="GidB"/>
    <property type="match status" value="1"/>
</dbReference>
<dbReference type="InterPro" id="IPR029063">
    <property type="entry name" value="SAM-dependent_MTases_sf"/>
</dbReference>
<keyword evidence="9" id="KW-1185">Reference proteome</keyword>
<dbReference type="PIRSF" id="PIRSF003078">
    <property type="entry name" value="GidB"/>
    <property type="match status" value="1"/>
</dbReference>
<keyword evidence="1 6" id="KW-0963">Cytoplasm</keyword>
<evidence type="ECO:0000313" key="9">
    <source>
        <dbReference type="Proteomes" id="UP000292886"/>
    </source>
</evidence>
<evidence type="ECO:0000256" key="5">
    <source>
        <dbReference type="ARBA" id="ARBA00022691"/>
    </source>
</evidence>
<dbReference type="Proteomes" id="UP000292886">
    <property type="component" value="Chromosome"/>
</dbReference>
<dbReference type="HAMAP" id="MF_00074">
    <property type="entry name" value="16SrRNA_methyltr_G"/>
    <property type="match status" value="1"/>
</dbReference>
<feature type="binding site" evidence="6">
    <location>
        <position position="150"/>
    </location>
    <ligand>
        <name>S-adenosyl-L-methionine</name>
        <dbReference type="ChEBI" id="CHEBI:59789"/>
    </ligand>
</feature>
<dbReference type="FunFam" id="3.40.50.150:FF:000041">
    <property type="entry name" value="Ribosomal RNA small subunit methyltransferase G"/>
    <property type="match status" value="1"/>
</dbReference>
<evidence type="ECO:0000256" key="1">
    <source>
        <dbReference type="ARBA" id="ARBA00022490"/>
    </source>
</evidence>
<feature type="region of interest" description="Disordered" evidence="7">
    <location>
        <begin position="220"/>
        <end position="241"/>
    </location>
</feature>
<keyword evidence="3 6" id="KW-0489">Methyltransferase</keyword>
<dbReference type="OrthoDB" id="9808773at2"/>
<dbReference type="GO" id="GO:0070043">
    <property type="term" value="F:rRNA (guanine-N7-)-methyltransferase activity"/>
    <property type="evidence" value="ECO:0007669"/>
    <property type="project" value="UniProtKB-UniRule"/>
</dbReference>
<evidence type="ECO:0000256" key="3">
    <source>
        <dbReference type="ARBA" id="ARBA00022603"/>
    </source>
</evidence>
<organism evidence="8 9">
    <name type="scientific">Periweissella cryptocerci</name>
    <dbReference type="NCBI Taxonomy" id="2506420"/>
    <lineage>
        <taxon>Bacteria</taxon>
        <taxon>Bacillati</taxon>
        <taxon>Bacillota</taxon>
        <taxon>Bacilli</taxon>
        <taxon>Lactobacillales</taxon>
        <taxon>Lactobacillaceae</taxon>
        <taxon>Periweissella</taxon>
    </lineage>
</organism>
<comment type="similarity">
    <text evidence="6">Belongs to the methyltransferase superfamily. RNA methyltransferase RsmG family.</text>
</comment>
<comment type="subcellular location">
    <subcellularLocation>
        <location evidence="6">Cytoplasm</location>
    </subcellularLocation>
</comment>
<dbReference type="CDD" id="cd02440">
    <property type="entry name" value="AdoMet_MTases"/>
    <property type="match status" value="1"/>
</dbReference>
<sequence length="241" mass="26465">MNEEQFVAALAEHGIKLSDYQLQQFADYYELLVATNEKFNLTAITDKEEVYLKHFYDSLTAAFYFPAIQTEPLKILDVGAGAGFPSIPMKIVFPQLQVGIVDSLQKRIGFLNDLAATLKLDGVAFYHDRAETFGGKKSPHRAEFDVVTARAVARMTVLSELTLPLLKVGGYLVAMKGSGAQVELAKAEFALKTLGGEVESTHAFELPNGDPREIDVVKKIKTTPGKYPRKPGTPNKEALGE</sequence>
<protein>
    <recommendedName>
        <fullName evidence="6">Ribosomal RNA small subunit methyltransferase G</fullName>
        <ecNumber evidence="6">2.1.1.-</ecNumber>
    </recommendedName>
    <alternativeName>
        <fullName evidence="6">16S rRNA 7-methylguanosine methyltransferase</fullName>
        <shortName evidence="6">16S rRNA m7G methyltransferase</shortName>
    </alternativeName>
</protein>
<evidence type="ECO:0000256" key="4">
    <source>
        <dbReference type="ARBA" id="ARBA00022679"/>
    </source>
</evidence>
<dbReference type="AlphaFoldDB" id="A0A4P6YUI5"/>
<feature type="binding site" evidence="6">
    <location>
        <begin position="130"/>
        <end position="131"/>
    </location>
    <ligand>
        <name>S-adenosyl-L-methionine</name>
        <dbReference type="ChEBI" id="CHEBI:59789"/>
    </ligand>
</feature>
<accession>A0A4P6YUI5</accession>
<keyword evidence="5 6" id="KW-0949">S-adenosyl-L-methionine</keyword>
<feature type="binding site" evidence="6">
    <location>
        <position position="79"/>
    </location>
    <ligand>
        <name>S-adenosyl-L-methionine</name>
        <dbReference type="ChEBI" id="CHEBI:59789"/>
    </ligand>
</feature>
<name>A0A4P6YUI5_9LACO</name>
<proteinExistence type="inferred from homology"/>
<comment type="caution">
    <text evidence="6">Lacks conserved residue(s) required for the propagation of feature annotation.</text>
</comment>
<dbReference type="GO" id="GO:0005829">
    <property type="term" value="C:cytosol"/>
    <property type="evidence" value="ECO:0007669"/>
    <property type="project" value="TreeGrafter"/>
</dbReference>
<dbReference type="RefSeq" id="WP_133363479.1">
    <property type="nucleotide sequence ID" value="NZ_CP037940.1"/>
</dbReference>
<comment type="function">
    <text evidence="6">Specifically methylates the N7 position of a guanine in 16S rRNA.</text>
</comment>
<keyword evidence="4 6" id="KW-0808">Transferase</keyword>